<dbReference type="GO" id="GO:0005737">
    <property type="term" value="C:cytoplasm"/>
    <property type="evidence" value="ECO:0007669"/>
    <property type="project" value="TreeGrafter"/>
</dbReference>
<name>A0AAP9II42_9GAMM</name>
<dbReference type="GO" id="GO:0004798">
    <property type="term" value="F:dTMP kinase activity"/>
    <property type="evidence" value="ECO:0007669"/>
    <property type="project" value="TreeGrafter"/>
</dbReference>
<dbReference type="PANTHER" id="PTHR10344:SF4">
    <property type="entry name" value="UMP-CMP KINASE 2, MITOCHONDRIAL"/>
    <property type="match status" value="1"/>
</dbReference>
<dbReference type="InterPro" id="IPR027417">
    <property type="entry name" value="P-loop_NTPase"/>
</dbReference>
<dbReference type="Gene3D" id="3.40.50.300">
    <property type="entry name" value="P-loop containing nucleotide triphosphate hydrolases"/>
    <property type="match status" value="1"/>
</dbReference>
<reference evidence="6" key="1">
    <citation type="submission" date="2019-11" db="EMBL/GenBank/DDBJ databases">
        <authorList>
            <person name="Jee S."/>
        </authorList>
    </citation>
    <scope>NUCLEOTIDE SEQUENCE [LARGE SCALE GENOMIC DNA]</scope>
    <source>
        <strain evidence="6">PZ1</strain>
    </source>
</reference>
<dbReference type="Pfam" id="PF02223">
    <property type="entry name" value="Thymidylate_kin"/>
    <property type="match status" value="1"/>
</dbReference>
<dbReference type="EMBL" id="CP046377">
    <property type="protein sequence ID" value="QHQ24548.1"/>
    <property type="molecule type" value="Genomic_DNA"/>
</dbReference>
<dbReference type="AlphaFoldDB" id="A0AAP9II42"/>
<protein>
    <recommendedName>
        <fullName evidence="4">Thymidylate kinase-like domain-containing protein</fullName>
    </recommendedName>
</protein>
<dbReference type="Proteomes" id="UP000464054">
    <property type="component" value="Chromosome"/>
</dbReference>
<keyword evidence="3" id="KW-0067">ATP-binding</keyword>
<keyword evidence="2" id="KW-0547">Nucleotide-binding</keyword>
<organism evidence="5 6">
    <name type="scientific">Pectobacterium parvum</name>
    <dbReference type="NCBI Taxonomy" id="2778550"/>
    <lineage>
        <taxon>Bacteria</taxon>
        <taxon>Pseudomonadati</taxon>
        <taxon>Pseudomonadota</taxon>
        <taxon>Gammaproteobacteria</taxon>
        <taxon>Enterobacterales</taxon>
        <taxon>Pectobacteriaceae</taxon>
        <taxon>Pectobacterium</taxon>
    </lineage>
</organism>
<feature type="domain" description="Thymidylate kinase-like" evidence="4">
    <location>
        <begin position="8"/>
        <end position="199"/>
    </location>
</feature>
<sequence length="210" mass="24396">MLIITLAGTDGAGKSTQAKLIKNWLKERGFDVLILDKWSILDSNQHPECRFIHSSLDELRHCISEMKNQSRTLFLFWSIFQSMENLRLNVSEKTIFILDGYWIKHAASEIIYGNSEDWILSIASEFPDSDVVFYFDIPIAETAHRKDDFTPYECGRNIDFTKQDFVLHQNSLKKLMDAWCGKFNWTAIDAGLDKNQVFNCIIEHIKRVLP</sequence>
<dbReference type="InterPro" id="IPR039430">
    <property type="entry name" value="Thymidylate_kin-like_dom"/>
</dbReference>
<evidence type="ECO:0000256" key="1">
    <source>
        <dbReference type="ARBA" id="ARBA00009776"/>
    </source>
</evidence>
<dbReference type="GO" id="GO:0006227">
    <property type="term" value="P:dUDP biosynthetic process"/>
    <property type="evidence" value="ECO:0007669"/>
    <property type="project" value="TreeGrafter"/>
</dbReference>
<accession>A0AAP9II42</accession>
<evidence type="ECO:0000259" key="4">
    <source>
        <dbReference type="Pfam" id="PF02223"/>
    </source>
</evidence>
<evidence type="ECO:0000256" key="3">
    <source>
        <dbReference type="ARBA" id="ARBA00022840"/>
    </source>
</evidence>
<dbReference type="GO" id="GO:0006233">
    <property type="term" value="P:dTDP biosynthetic process"/>
    <property type="evidence" value="ECO:0007669"/>
    <property type="project" value="TreeGrafter"/>
</dbReference>
<evidence type="ECO:0000313" key="6">
    <source>
        <dbReference type="Proteomes" id="UP000464054"/>
    </source>
</evidence>
<evidence type="ECO:0000256" key="2">
    <source>
        <dbReference type="ARBA" id="ARBA00022741"/>
    </source>
</evidence>
<dbReference type="PANTHER" id="PTHR10344">
    <property type="entry name" value="THYMIDYLATE KINASE"/>
    <property type="match status" value="1"/>
</dbReference>
<dbReference type="GO" id="GO:0006235">
    <property type="term" value="P:dTTP biosynthetic process"/>
    <property type="evidence" value="ECO:0007669"/>
    <property type="project" value="TreeGrafter"/>
</dbReference>
<gene>
    <name evidence="5" type="ORF">GMX10_11080</name>
</gene>
<evidence type="ECO:0000313" key="5">
    <source>
        <dbReference type="EMBL" id="QHQ24548.1"/>
    </source>
</evidence>
<comment type="similarity">
    <text evidence="1">Belongs to the thymidylate kinase family.</text>
</comment>
<dbReference type="GO" id="GO:0005524">
    <property type="term" value="F:ATP binding"/>
    <property type="evidence" value="ECO:0007669"/>
    <property type="project" value="UniProtKB-KW"/>
</dbReference>
<dbReference type="SUPFAM" id="SSF52540">
    <property type="entry name" value="P-loop containing nucleoside triphosphate hydrolases"/>
    <property type="match status" value="1"/>
</dbReference>
<proteinExistence type="inferred from homology"/>